<feature type="domain" description="Tetrapyrrole biosynthesis uroporphyrinogen III synthase" evidence="1">
    <location>
        <begin position="35"/>
        <end position="211"/>
    </location>
</feature>
<evidence type="ECO:0000313" key="2">
    <source>
        <dbReference type="EMBL" id="RDU67286.1"/>
    </source>
</evidence>
<proteinExistence type="predicted"/>
<dbReference type="Proteomes" id="UP000256514">
    <property type="component" value="Unassembled WGS sequence"/>
</dbReference>
<dbReference type="RefSeq" id="WP_115571006.1">
    <property type="nucleotide sequence ID" value="NZ_NXLT01000003.1"/>
</dbReference>
<reference evidence="2 3" key="1">
    <citation type="submission" date="2018-04" db="EMBL/GenBank/DDBJ databases">
        <title>Novel Campyloabacter and Helicobacter Species and Strains.</title>
        <authorList>
            <person name="Mannion A.J."/>
            <person name="Shen Z."/>
            <person name="Fox J.G."/>
        </authorList>
    </citation>
    <scope>NUCLEOTIDE SEQUENCE [LARGE SCALE GENOMIC DNA]</scope>
    <source>
        <strain evidence="2 3">MIT 12-6600</strain>
    </source>
</reference>
<dbReference type="OrthoDB" id="5328023at2"/>
<dbReference type="InterPro" id="IPR036108">
    <property type="entry name" value="4pyrrol_syn_uPrphyn_synt_sf"/>
</dbReference>
<gene>
    <name evidence="2" type="ORF">CQA54_04750</name>
</gene>
<protein>
    <submittedName>
        <fullName evidence="2">Uroporphyrinogen-III synthase</fullName>
    </submittedName>
</protein>
<dbReference type="AlphaFoldDB" id="A0A3D8IQV5"/>
<dbReference type="EMBL" id="NXLT01000003">
    <property type="protein sequence ID" value="RDU67286.1"/>
    <property type="molecule type" value="Genomic_DNA"/>
</dbReference>
<name>A0A3D8IQV5_9HELI</name>
<dbReference type="Gene3D" id="3.40.50.10090">
    <property type="match status" value="2"/>
</dbReference>
<dbReference type="Pfam" id="PF02602">
    <property type="entry name" value="HEM4"/>
    <property type="match status" value="1"/>
</dbReference>
<evidence type="ECO:0000313" key="3">
    <source>
        <dbReference type="Proteomes" id="UP000256514"/>
    </source>
</evidence>
<keyword evidence="3" id="KW-1185">Reference proteome</keyword>
<organism evidence="2 3">
    <name type="scientific">Helicobacter equorum</name>
    <dbReference type="NCBI Taxonomy" id="361872"/>
    <lineage>
        <taxon>Bacteria</taxon>
        <taxon>Pseudomonadati</taxon>
        <taxon>Campylobacterota</taxon>
        <taxon>Epsilonproteobacteria</taxon>
        <taxon>Campylobacterales</taxon>
        <taxon>Helicobacteraceae</taxon>
        <taxon>Helicobacter</taxon>
    </lineage>
</organism>
<comment type="caution">
    <text evidence="2">The sequence shown here is derived from an EMBL/GenBank/DDBJ whole genome shotgun (WGS) entry which is preliminary data.</text>
</comment>
<dbReference type="GO" id="GO:0033014">
    <property type="term" value="P:tetrapyrrole biosynthetic process"/>
    <property type="evidence" value="ECO:0007669"/>
    <property type="project" value="InterPro"/>
</dbReference>
<sequence>MREIVLVGTRPSEEVRSLIVSGIRFEEIPGGVLEGRDSLIFTSRYAIVALAQCAQDNPALAQWQEIPSYVIGGSSAKQLQKYGANIAFIGSDAHGSNFAKDLVQLLKGKAPLYMRARHIVSKLNETLLEAHIDLKECIAYANEPLQLDSMLKPESNSILIFTAPSSFIAFKQNFGWDPNYVAVAIGMTTFSAFDPEIMAFVSPTQSIDGCIELARDLAQKIP</sequence>
<accession>A0A3D8IQV5</accession>
<dbReference type="SUPFAM" id="SSF69618">
    <property type="entry name" value="HemD-like"/>
    <property type="match status" value="1"/>
</dbReference>
<dbReference type="GO" id="GO:0004852">
    <property type="term" value="F:uroporphyrinogen-III synthase activity"/>
    <property type="evidence" value="ECO:0007669"/>
    <property type="project" value="InterPro"/>
</dbReference>
<evidence type="ECO:0000259" key="1">
    <source>
        <dbReference type="Pfam" id="PF02602"/>
    </source>
</evidence>
<dbReference type="InterPro" id="IPR003754">
    <property type="entry name" value="4pyrrol_synth_uPrphyn_synth"/>
</dbReference>